<dbReference type="Pfam" id="PF09949">
    <property type="entry name" value="APP1_cat"/>
    <property type="match status" value="1"/>
</dbReference>
<dbReference type="InterPro" id="IPR019236">
    <property type="entry name" value="APP1_cat"/>
</dbReference>
<proteinExistence type="predicted"/>
<reference evidence="3 4" key="1">
    <citation type="submission" date="2024-10" db="EMBL/GenBank/DDBJ databases">
        <title>Novel secondary metabolite-producing bacteria for plant disease control.</title>
        <authorList>
            <person name="Chevrette M."/>
        </authorList>
    </citation>
    <scope>NUCLEOTIDE SEQUENCE [LARGE SCALE GENOMIC DNA]</scope>
    <source>
        <strain evidence="3 4">J30 TE3557</strain>
    </source>
</reference>
<organism evidence="3 4">
    <name type="scientific">Paenarthrobacter histidinolovorans</name>
    <dbReference type="NCBI Taxonomy" id="43664"/>
    <lineage>
        <taxon>Bacteria</taxon>
        <taxon>Bacillati</taxon>
        <taxon>Actinomycetota</taxon>
        <taxon>Actinomycetes</taxon>
        <taxon>Micrococcales</taxon>
        <taxon>Micrococcaceae</taxon>
        <taxon>Paenarthrobacter</taxon>
    </lineage>
</organism>
<keyword evidence="4" id="KW-1185">Reference proteome</keyword>
<dbReference type="PANTHER" id="PTHR28208">
    <property type="entry name" value="PHOSPHATIDATE PHOSPHATASE APP1"/>
    <property type="match status" value="1"/>
</dbReference>
<feature type="region of interest" description="Disordered" evidence="1">
    <location>
        <begin position="1"/>
        <end position="64"/>
    </location>
</feature>
<dbReference type="Proteomes" id="UP001620520">
    <property type="component" value="Unassembled WGS sequence"/>
</dbReference>
<dbReference type="EMBL" id="JBIYEW010000003">
    <property type="protein sequence ID" value="MFK4640737.1"/>
    <property type="molecule type" value="Genomic_DNA"/>
</dbReference>
<accession>A0ABW8NAX9</accession>
<name>A0ABW8NAX9_9MICC</name>
<evidence type="ECO:0000313" key="4">
    <source>
        <dbReference type="Proteomes" id="UP001620520"/>
    </source>
</evidence>
<dbReference type="InterPro" id="IPR052935">
    <property type="entry name" value="Mg2+_PAP"/>
</dbReference>
<feature type="domain" description="Phosphatidate phosphatase APP1 catalytic" evidence="2">
    <location>
        <begin position="202"/>
        <end position="353"/>
    </location>
</feature>
<dbReference type="PANTHER" id="PTHR28208:SF3">
    <property type="entry name" value="PHOSPHATIDATE PHOSPHATASE APP1"/>
    <property type="match status" value="1"/>
</dbReference>
<comment type="caution">
    <text evidence="3">The sequence shown here is derived from an EMBL/GenBank/DDBJ whole genome shotgun (WGS) entry which is preliminary data.</text>
</comment>
<evidence type="ECO:0000256" key="1">
    <source>
        <dbReference type="SAM" id="MobiDB-lite"/>
    </source>
</evidence>
<gene>
    <name evidence="3" type="ORF">ABIA52_003626</name>
</gene>
<sequence>MGEEHHCAGEPGAQVAIKRHELDGSGAAAGGPWKTGPMSSRPMKPRPQPDAVESDGPKPAGKGRRHLAMRLDDAWLGLQTRLAIRRGRVETVIPYTGYGSTAWVRVLARVVRSDPRDAAGHAKPLQESMRGWRNFTSAPVANAAVKVTIAGTVHDVVADRGGVVDARIPVALNPGWHTIELQSGESQVVEAPVRIVADDTDFGVVSDIDDTVMVTALPRPFLAAWNTFVLNEHARTPTPGMAVLYERIARTAPSAPVLYLSTGAWNVAPTLSRFLSRNLYPAGPKLLTDWGPTPDRWFRSGQEHKRTSLERLAGEFPHVKWLLVGDDGQHDEAIYSEFAQRHPENVRAIAIRQLSAGEAVLAGGRSKTGGQPTPGVPWIYAPDGAGMSARLEELGIIRSDIRSADDPEEGDVQS</sequence>
<protein>
    <submittedName>
        <fullName evidence="3">Phosphatidate phosphatase APP1</fullName>
    </submittedName>
</protein>
<evidence type="ECO:0000259" key="2">
    <source>
        <dbReference type="Pfam" id="PF09949"/>
    </source>
</evidence>
<evidence type="ECO:0000313" key="3">
    <source>
        <dbReference type="EMBL" id="MFK4640737.1"/>
    </source>
</evidence>